<dbReference type="EMBL" id="JAODUP010000715">
    <property type="protein sequence ID" value="KAK2144964.1"/>
    <property type="molecule type" value="Genomic_DNA"/>
</dbReference>
<evidence type="ECO:0000313" key="3">
    <source>
        <dbReference type="Proteomes" id="UP001208570"/>
    </source>
</evidence>
<organism evidence="2 3">
    <name type="scientific">Paralvinella palmiformis</name>
    <dbReference type="NCBI Taxonomy" id="53620"/>
    <lineage>
        <taxon>Eukaryota</taxon>
        <taxon>Metazoa</taxon>
        <taxon>Spiralia</taxon>
        <taxon>Lophotrochozoa</taxon>
        <taxon>Annelida</taxon>
        <taxon>Polychaeta</taxon>
        <taxon>Sedentaria</taxon>
        <taxon>Canalipalpata</taxon>
        <taxon>Terebellida</taxon>
        <taxon>Terebelliformia</taxon>
        <taxon>Alvinellidae</taxon>
        <taxon>Paralvinella</taxon>
    </lineage>
</organism>
<evidence type="ECO:0000313" key="2">
    <source>
        <dbReference type="EMBL" id="KAK2144964.1"/>
    </source>
</evidence>
<reference evidence="2" key="1">
    <citation type="journal article" date="2023" name="Mol. Biol. Evol.">
        <title>Third-Generation Sequencing Reveals the Adaptive Role of the Epigenome in Three Deep-Sea Polychaetes.</title>
        <authorList>
            <person name="Perez M."/>
            <person name="Aroh O."/>
            <person name="Sun Y."/>
            <person name="Lan Y."/>
            <person name="Juniper S.K."/>
            <person name="Young C.R."/>
            <person name="Angers B."/>
            <person name="Qian P.Y."/>
        </authorList>
    </citation>
    <scope>NUCLEOTIDE SEQUENCE</scope>
    <source>
        <strain evidence="2">P08H-3</strain>
    </source>
</reference>
<keyword evidence="3" id="KW-1185">Reference proteome</keyword>
<feature type="compositionally biased region" description="Polar residues" evidence="1">
    <location>
        <begin position="28"/>
        <end position="44"/>
    </location>
</feature>
<evidence type="ECO:0000256" key="1">
    <source>
        <dbReference type="SAM" id="MobiDB-lite"/>
    </source>
</evidence>
<comment type="caution">
    <text evidence="2">The sequence shown here is derived from an EMBL/GenBank/DDBJ whole genome shotgun (WGS) entry which is preliminary data.</text>
</comment>
<dbReference type="AlphaFoldDB" id="A0AAD9J259"/>
<feature type="compositionally biased region" description="Polar residues" evidence="1">
    <location>
        <begin position="56"/>
        <end position="74"/>
    </location>
</feature>
<feature type="region of interest" description="Disordered" evidence="1">
    <location>
        <begin position="1"/>
        <end position="99"/>
    </location>
</feature>
<sequence length="99" mass="11133">MEVEDEDPFLPRPDASSPSYIRYGSLPSRPNSVQDEHSTSTSYTRGRHGHGREALQMQQRGSTPPPAYNSNTFYRTGEPAFMNHSIPDDQSDYARESIA</sequence>
<name>A0AAD9J259_9ANNE</name>
<accession>A0AAD9J259</accession>
<protein>
    <submittedName>
        <fullName evidence="2">Uncharacterized protein</fullName>
    </submittedName>
</protein>
<proteinExistence type="predicted"/>
<dbReference type="Proteomes" id="UP001208570">
    <property type="component" value="Unassembled WGS sequence"/>
</dbReference>
<gene>
    <name evidence="2" type="ORF">LSH36_715g01053</name>
</gene>